<proteinExistence type="predicted"/>
<dbReference type="OrthoDB" id="302601at2759"/>
<keyword evidence="1" id="KW-0472">Membrane</keyword>
<protein>
    <recommendedName>
        <fullName evidence="5">Transmembrane protein</fullName>
    </recommendedName>
</protein>
<feature type="transmembrane region" description="Helical" evidence="1">
    <location>
        <begin position="1282"/>
        <end position="1307"/>
    </location>
</feature>
<dbReference type="EMBL" id="CAJJDN010000145">
    <property type="protein sequence ID" value="CAD8123509.1"/>
    <property type="molecule type" value="Genomic_DNA"/>
</dbReference>
<accession>A0A8S1R877</accession>
<evidence type="ECO:0000256" key="2">
    <source>
        <dbReference type="SAM" id="SignalP"/>
    </source>
</evidence>
<gene>
    <name evidence="3" type="ORF">PSON_ATCC_30995.1.T1450055</name>
</gene>
<evidence type="ECO:0000256" key="1">
    <source>
        <dbReference type="SAM" id="Phobius"/>
    </source>
</evidence>
<feature type="chain" id="PRO_5035714118" description="Transmembrane protein" evidence="2">
    <location>
        <begin position="18"/>
        <end position="1321"/>
    </location>
</feature>
<keyword evidence="1" id="KW-1133">Transmembrane helix</keyword>
<evidence type="ECO:0000313" key="4">
    <source>
        <dbReference type="Proteomes" id="UP000692954"/>
    </source>
</evidence>
<keyword evidence="1" id="KW-0812">Transmembrane</keyword>
<dbReference type="Proteomes" id="UP000692954">
    <property type="component" value="Unassembled WGS sequence"/>
</dbReference>
<sequence>MFTILLSLIVLLNGCSVWNDDTFYIIGTLGEQLDINLNEIFRNKINQKYTVSPPSELYSISSSLELIEKKAYYSIEQKEIISSKLYKNSGYLDVANYMTILSKTENNYFIEYNSVMFENTPDIDKVVQLTVKPNSACYDIVQVNLLYIIECNDVEGDYFALLNQNQISYFTIKKLERSQQSKLDQLDDLILRTLYHSLELYQIQNDQIILLSTLDSELLKQLTKDDTFELLIVDFQFHTNNQITILNKKGQFIRLKFMIQSKQWELYEYLLTQTTLPYAYDYSWKFLQLVIISDKAIYLRQLSTWSQKENLKIESNDKVYLTQNQIILLKQKQLLILNQNFLEIQEVNLQTQGFLTSYQAFDSFSLFDQQNFYAYTVNQDDKKILRFKSNQLINDYILFKISQQPIYNLCEIKCYYKVVDKSTKDIYEQFSISNSFFKGGFLLDEQDSIQFTQPFVGNNLKLEFTPNQIVTLQFSRNQKLEILNAGDPKEVIYRRLIPELGLTSYIEQNKDLKITGYLCNLKDQQFQCKTFIQTHDFIKLLDSPLQQWFAQFYTYLAVGKENNIDLYCNCNDQFQISLLTTLTMESNIKDIKHTLSYLLILIEKEVLVYQINNMKQRLVHRHSAEKIFTSTIQDLVWIYDKKTLYLLDISDNSKLLWFTYLNDYDDIDIGIAQNQFILLTKQQNLYQGFVYDYKYQKFAYIVKEIDLIGYTQVKICQTCNQYSNFVYLEAQKNGFQVLLIYRLDQIAINSLFLELSLLADSQISSSGQNVFITNSKSQILQQYLIQNEDTSSISIQIDEKYQQIKSCEIIKLNGLVSNSEKNKEIKELPISLINRGIQLFQIVKQLNFTYQNDGNLNHCFDLGQSWYSGQAFDIELQSPFGDIKYEKTLIKQTESIDYSESIIEFDKNNLLQLMNNKIILLNKADFKTTEFHLDNQYSFTNILFIKDNLIYVEAIQNQQYVLKLIQYKNSQFSLQEGLINTDAKIKKAYLNNNYFFIWVKSNVLEYDTKNEPQNLQNYALIKNIPIPSQEGSIEFQYIQKNDVYQIIFLDQSCLLQFFSFQQTSNSLYNSVQDIAEILRNKLLYDPQNQNCRQMFLKEDEIVVVISGTPSYKFKFVMQCSQNNICDITQFNLISEFQQYGKSEIDQKYPSSYLKENILSINYQSNQGYDILLYDLQSLNNNIGPKLAIAQVSSIIQQKPIITFVYNYNEQLHLLVSAENSQKLQHYLLKRSAQVCIEKPSVTQEVKFLLKNSNQEKMVNLQINISPNVPPDPDPTPDNNEGFPLWATLTIVAGVVLLVGVGILIWCYKKKKYIDDTEQLIQ</sequence>
<evidence type="ECO:0008006" key="5">
    <source>
        <dbReference type="Google" id="ProtNLM"/>
    </source>
</evidence>
<keyword evidence="4" id="KW-1185">Reference proteome</keyword>
<keyword evidence="2" id="KW-0732">Signal</keyword>
<evidence type="ECO:0000313" key="3">
    <source>
        <dbReference type="EMBL" id="CAD8123509.1"/>
    </source>
</evidence>
<name>A0A8S1R877_9CILI</name>
<feature type="signal peptide" evidence="2">
    <location>
        <begin position="1"/>
        <end position="17"/>
    </location>
</feature>
<organism evidence="3 4">
    <name type="scientific">Paramecium sonneborni</name>
    <dbReference type="NCBI Taxonomy" id="65129"/>
    <lineage>
        <taxon>Eukaryota</taxon>
        <taxon>Sar</taxon>
        <taxon>Alveolata</taxon>
        <taxon>Ciliophora</taxon>
        <taxon>Intramacronucleata</taxon>
        <taxon>Oligohymenophorea</taxon>
        <taxon>Peniculida</taxon>
        <taxon>Parameciidae</taxon>
        <taxon>Paramecium</taxon>
    </lineage>
</organism>
<reference evidence="3" key="1">
    <citation type="submission" date="2021-01" db="EMBL/GenBank/DDBJ databases">
        <authorList>
            <consortium name="Genoscope - CEA"/>
            <person name="William W."/>
        </authorList>
    </citation>
    <scope>NUCLEOTIDE SEQUENCE</scope>
</reference>
<comment type="caution">
    <text evidence="3">The sequence shown here is derived from an EMBL/GenBank/DDBJ whole genome shotgun (WGS) entry which is preliminary data.</text>
</comment>